<accession>A0AAN4QCY9</accession>
<dbReference type="EMBL" id="BGKA01000289">
    <property type="protein sequence ID" value="GBH21385.1"/>
    <property type="molecule type" value="Genomic_DNA"/>
</dbReference>
<comment type="caution">
    <text evidence="1">The sequence shown here is derived from an EMBL/GenBank/DDBJ whole genome shotgun (WGS) entry which is preliminary data.</text>
</comment>
<gene>
    <name evidence="1" type="ORF">KPSA3_07431</name>
</gene>
<name>A0AAN4QCY9_PSESF</name>
<reference evidence="1 2" key="1">
    <citation type="submission" date="2018-04" db="EMBL/GenBank/DDBJ databases">
        <title>Draft genome sequence of Pseudomonas syringae pv. actinidiae biovar 3 strains isolated from kiwifruit in Kagawa prefecture.</title>
        <authorList>
            <person name="Tabuchi M."/>
            <person name="Saito M."/>
            <person name="Fujiwara S."/>
            <person name="Sasa N."/>
            <person name="Akimitsu K."/>
            <person name="Gomi K."/>
            <person name="Konishi-Sugita S."/>
            <person name="Hamano K."/>
            <person name="Kataoka I."/>
        </authorList>
    </citation>
    <scope>NUCLEOTIDE SEQUENCE [LARGE SCALE GENOMIC DNA]</scope>
    <source>
        <strain evidence="1 2">MAFF212211</strain>
    </source>
</reference>
<evidence type="ECO:0000313" key="1">
    <source>
        <dbReference type="EMBL" id="GBH21385.1"/>
    </source>
</evidence>
<proteinExistence type="predicted"/>
<dbReference type="AlphaFoldDB" id="A0AAN4QCY9"/>
<organism evidence="1 2">
    <name type="scientific">Pseudomonas syringae pv. actinidiae</name>
    <dbReference type="NCBI Taxonomy" id="103796"/>
    <lineage>
        <taxon>Bacteria</taxon>
        <taxon>Pseudomonadati</taxon>
        <taxon>Pseudomonadota</taxon>
        <taxon>Gammaproteobacteria</taxon>
        <taxon>Pseudomonadales</taxon>
        <taxon>Pseudomonadaceae</taxon>
        <taxon>Pseudomonas</taxon>
        <taxon>Pseudomonas syringae</taxon>
    </lineage>
</organism>
<dbReference type="Proteomes" id="UP000248291">
    <property type="component" value="Unassembled WGS sequence"/>
</dbReference>
<evidence type="ECO:0000313" key="2">
    <source>
        <dbReference type="Proteomes" id="UP000248291"/>
    </source>
</evidence>
<sequence length="39" mass="4348">MSLYFACVNPYLSVGRLITASVESLLGSQANLKWGWRSE</sequence>
<protein>
    <submittedName>
        <fullName evidence="1">GDP-D-mannose dehydratase</fullName>
    </submittedName>
</protein>